<reference evidence="3" key="1">
    <citation type="journal article" date="2015" name="Nat. Plants">
        <title>Genome expansion of Arabis alpina linked with retrotransposition and reduced symmetric DNA methylation.</title>
        <authorList>
            <person name="Willing E.M."/>
            <person name="Rawat V."/>
            <person name="Mandakova T."/>
            <person name="Maumus F."/>
            <person name="James G.V."/>
            <person name="Nordstroem K.J."/>
            <person name="Becker C."/>
            <person name="Warthmann N."/>
            <person name="Chica C."/>
            <person name="Szarzynska B."/>
            <person name="Zytnicki M."/>
            <person name="Albani M.C."/>
            <person name="Kiefer C."/>
            <person name="Bergonzi S."/>
            <person name="Castaings L."/>
            <person name="Mateos J.L."/>
            <person name="Berns M.C."/>
            <person name="Bujdoso N."/>
            <person name="Piofczyk T."/>
            <person name="de Lorenzo L."/>
            <person name="Barrero-Sicilia C."/>
            <person name="Mateos I."/>
            <person name="Piednoel M."/>
            <person name="Hagmann J."/>
            <person name="Chen-Min-Tao R."/>
            <person name="Iglesias-Fernandez R."/>
            <person name="Schuster S.C."/>
            <person name="Alonso-Blanco C."/>
            <person name="Roudier F."/>
            <person name="Carbonero P."/>
            <person name="Paz-Ares J."/>
            <person name="Davis S.J."/>
            <person name="Pecinka A."/>
            <person name="Quesneville H."/>
            <person name="Colot V."/>
            <person name="Lysak M.A."/>
            <person name="Weigel D."/>
            <person name="Coupland G."/>
            <person name="Schneeberger K."/>
        </authorList>
    </citation>
    <scope>NUCLEOTIDE SEQUENCE [LARGE SCALE GENOMIC DNA]</scope>
    <source>
        <strain evidence="3">cv. Pajares</strain>
    </source>
</reference>
<gene>
    <name evidence="2" type="ordered locus">AALP_Aa7g133900</name>
</gene>
<organism evidence="2 3">
    <name type="scientific">Arabis alpina</name>
    <name type="common">Alpine rock-cress</name>
    <dbReference type="NCBI Taxonomy" id="50452"/>
    <lineage>
        <taxon>Eukaryota</taxon>
        <taxon>Viridiplantae</taxon>
        <taxon>Streptophyta</taxon>
        <taxon>Embryophyta</taxon>
        <taxon>Tracheophyta</taxon>
        <taxon>Spermatophyta</taxon>
        <taxon>Magnoliopsida</taxon>
        <taxon>eudicotyledons</taxon>
        <taxon>Gunneridae</taxon>
        <taxon>Pentapetalae</taxon>
        <taxon>rosids</taxon>
        <taxon>malvids</taxon>
        <taxon>Brassicales</taxon>
        <taxon>Brassicaceae</taxon>
        <taxon>Arabideae</taxon>
        <taxon>Arabis</taxon>
    </lineage>
</organism>
<dbReference type="Gramene" id="KFK29434">
    <property type="protein sequence ID" value="KFK29434"/>
    <property type="gene ID" value="AALP_AA7G133900"/>
</dbReference>
<feature type="compositionally biased region" description="Basic and acidic residues" evidence="1">
    <location>
        <begin position="71"/>
        <end position="85"/>
    </location>
</feature>
<name>A0A087GHT2_ARAAL</name>
<feature type="compositionally biased region" description="Basic and acidic residues" evidence="1">
    <location>
        <begin position="105"/>
        <end position="118"/>
    </location>
</feature>
<dbReference type="EMBL" id="CM002875">
    <property type="protein sequence ID" value="KFK29434.1"/>
    <property type="molecule type" value="Genomic_DNA"/>
</dbReference>
<accession>A0A087GHT2</accession>
<feature type="compositionally biased region" description="Basic and acidic residues" evidence="1">
    <location>
        <begin position="7"/>
        <end position="18"/>
    </location>
</feature>
<sequence length="234" mass="26339">MMNGEENTSRRDNQEKEPSVGATATKAATQGNITEVKKMLETFLTEQKKQAKINEATSKEVRALSRRKRGRSDTARLRARLDPQRLDFSAPRTTRGNPEDLPPLLRRELDKSPERVVDISDGDEPAPTKRARAEGVDGSRQKPIAYDTQSASGSSKTEVVKETSEYTNYSTEERYKKEHECRAFKRSYTAELGAVKTQMERVTSGLKRTQSQIHHGTGKAPFDERIARTKISDP</sequence>
<dbReference type="Proteomes" id="UP000029120">
    <property type="component" value="Chromosome 7"/>
</dbReference>
<feature type="compositionally biased region" description="Basic and acidic residues" evidence="1">
    <location>
        <begin position="221"/>
        <end position="234"/>
    </location>
</feature>
<feature type="compositionally biased region" description="Basic and acidic residues" evidence="1">
    <location>
        <begin position="131"/>
        <end position="140"/>
    </location>
</feature>
<feature type="compositionally biased region" description="Polar residues" evidence="1">
    <location>
        <begin position="147"/>
        <end position="157"/>
    </location>
</feature>
<feature type="region of interest" description="Disordered" evidence="1">
    <location>
        <begin position="202"/>
        <end position="234"/>
    </location>
</feature>
<dbReference type="AlphaFoldDB" id="A0A087GHT2"/>
<keyword evidence="3" id="KW-1185">Reference proteome</keyword>
<feature type="region of interest" description="Disordered" evidence="1">
    <location>
        <begin position="48"/>
        <end position="176"/>
    </location>
</feature>
<protein>
    <submittedName>
        <fullName evidence="2">Uncharacterized protein</fullName>
    </submittedName>
</protein>
<feature type="region of interest" description="Disordered" evidence="1">
    <location>
        <begin position="1"/>
        <end position="33"/>
    </location>
</feature>
<evidence type="ECO:0000313" key="3">
    <source>
        <dbReference type="Proteomes" id="UP000029120"/>
    </source>
</evidence>
<evidence type="ECO:0000256" key="1">
    <source>
        <dbReference type="SAM" id="MobiDB-lite"/>
    </source>
</evidence>
<proteinExistence type="predicted"/>
<evidence type="ECO:0000313" key="2">
    <source>
        <dbReference type="EMBL" id="KFK29434.1"/>
    </source>
</evidence>